<dbReference type="Pfam" id="PF00005">
    <property type="entry name" value="ABC_tran"/>
    <property type="match status" value="1"/>
</dbReference>
<dbReference type="GO" id="GO:0016887">
    <property type="term" value="F:ATP hydrolysis activity"/>
    <property type="evidence" value="ECO:0007669"/>
    <property type="project" value="InterPro"/>
</dbReference>
<dbReference type="GO" id="GO:0015697">
    <property type="term" value="P:quaternary ammonium group transport"/>
    <property type="evidence" value="ECO:0007669"/>
    <property type="project" value="UniProtKB-ARBA"/>
</dbReference>
<dbReference type="InterPro" id="IPR013611">
    <property type="entry name" value="Transp-assoc_OB_typ2"/>
</dbReference>
<evidence type="ECO:0000256" key="1">
    <source>
        <dbReference type="ARBA" id="ARBA00005417"/>
    </source>
</evidence>
<dbReference type="AlphaFoldDB" id="A0A1C2E355"/>
<dbReference type="EMBL" id="MDEO01000028">
    <property type="protein sequence ID" value="OCX21429.1"/>
    <property type="molecule type" value="Genomic_DNA"/>
</dbReference>
<keyword evidence="7" id="KW-1185">Reference proteome</keyword>
<name>A0A1C2E355_9HYPH</name>
<dbReference type="Gene3D" id="3.40.50.300">
    <property type="entry name" value="P-loop containing nucleotide triphosphate hydrolases"/>
    <property type="match status" value="1"/>
</dbReference>
<dbReference type="InterPro" id="IPR003593">
    <property type="entry name" value="AAA+_ATPase"/>
</dbReference>
<dbReference type="SUPFAM" id="SSF52540">
    <property type="entry name" value="P-loop containing nucleoside triphosphate hydrolases"/>
    <property type="match status" value="1"/>
</dbReference>
<dbReference type="PANTHER" id="PTHR42781:SF4">
    <property type="entry name" value="SPERMIDINE_PUTRESCINE IMPORT ATP-BINDING PROTEIN POTA"/>
    <property type="match status" value="1"/>
</dbReference>
<dbReference type="InterPro" id="IPR003439">
    <property type="entry name" value="ABC_transporter-like_ATP-bd"/>
</dbReference>
<protein>
    <submittedName>
        <fullName evidence="6">Spermidine/putrescine ABC transporter ATP-binding protein</fullName>
    </submittedName>
</protein>
<evidence type="ECO:0000256" key="4">
    <source>
        <dbReference type="ARBA" id="ARBA00022840"/>
    </source>
</evidence>
<dbReference type="GO" id="GO:0043190">
    <property type="term" value="C:ATP-binding cassette (ABC) transporter complex"/>
    <property type="evidence" value="ECO:0007669"/>
    <property type="project" value="InterPro"/>
</dbReference>
<dbReference type="InterPro" id="IPR017871">
    <property type="entry name" value="ABC_transporter-like_CS"/>
</dbReference>
<dbReference type="OrthoDB" id="8099566at2"/>
<evidence type="ECO:0000313" key="6">
    <source>
        <dbReference type="EMBL" id="OCX21429.1"/>
    </source>
</evidence>
<dbReference type="Pfam" id="PF08402">
    <property type="entry name" value="TOBE_2"/>
    <property type="match status" value="1"/>
</dbReference>
<dbReference type="Proteomes" id="UP000094412">
    <property type="component" value="Unassembled WGS sequence"/>
</dbReference>
<comment type="caution">
    <text evidence="6">The sequence shown here is derived from an EMBL/GenBank/DDBJ whole genome shotgun (WGS) entry which is preliminary data.</text>
</comment>
<reference evidence="6 7" key="1">
    <citation type="submission" date="2016-08" db="EMBL/GenBank/DDBJ databases">
        <title>Whole genome sequence of Mesorhizobium sp. strain UASWS1009 isolated from industrial sewage.</title>
        <authorList>
            <person name="Crovadore J."/>
            <person name="Calmin G."/>
            <person name="Chablais R."/>
            <person name="Cochard B."/>
            <person name="Lefort F."/>
        </authorList>
    </citation>
    <scope>NUCLEOTIDE SEQUENCE [LARGE SCALE GENOMIC DNA]</scope>
    <source>
        <strain evidence="6 7">UASWS1009</strain>
    </source>
</reference>
<dbReference type="InterPro" id="IPR008995">
    <property type="entry name" value="Mo/tungstate-bd_C_term_dom"/>
</dbReference>
<proteinExistence type="inferred from homology"/>
<evidence type="ECO:0000259" key="5">
    <source>
        <dbReference type="PROSITE" id="PS50893"/>
    </source>
</evidence>
<evidence type="ECO:0000256" key="3">
    <source>
        <dbReference type="ARBA" id="ARBA00022741"/>
    </source>
</evidence>
<dbReference type="STRING" id="1566387.QV13_07135"/>
<dbReference type="PROSITE" id="PS50893">
    <property type="entry name" value="ABC_TRANSPORTER_2"/>
    <property type="match status" value="1"/>
</dbReference>
<gene>
    <name evidence="6" type="ORF">QV13_07135</name>
</gene>
<dbReference type="PROSITE" id="PS00211">
    <property type="entry name" value="ABC_TRANSPORTER_1"/>
    <property type="match status" value="1"/>
</dbReference>
<dbReference type="RefSeq" id="WP_065997126.1">
    <property type="nucleotide sequence ID" value="NZ_MDEO01000028.1"/>
</dbReference>
<evidence type="ECO:0000256" key="2">
    <source>
        <dbReference type="ARBA" id="ARBA00022448"/>
    </source>
</evidence>
<keyword evidence="2" id="KW-0813">Transport</keyword>
<dbReference type="InterPro" id="IPR027417">
    <property type="entry name" value="P-loop_NTPase"/>
</dbReference>
<keyword evidence="4 6" id="KW-0067">ATP-binding</keyword>
<keyword evidence="3" id="KW-0547">Nucleotide-binding</keyword>
<comment type="similarity">
    <text evidence="1">Belongs to the ABC transporter superfamily.</text>
</comment>
<sequence>MSSALQCTDLAKRYPGQLGPALGDEGRGVSFEVERGELFALLGPSGCGKTTILRIIGGFVEPDRGSITIDGQDVTRRAPYERPTNTVFQSYALFPHMRLGTNVEFGLKMAGRGRKEREQRAREVLNLVGLPGMEKRRIAELSGGQQQRAALARALATRPSVLLLDEPLGALDLKLRRQMQDELVALKQETATTFIHVTHDQEEACAIADRIAIMDRGRIVQIDTPQDLYRSPRTTHVARFINVGTVVEGQVKRSGNRLRLEAPHLTLEGPAPSWLAGSPRMAAVLPRARATISEQEAPAAANQLAGVIQRCVFTGSQFDIHVLTDHGLNIQVSAGPHAFAPPPAGARIFMSWLPEDVIFVEDDDQEPSSN</sequence>
<organism evidence="6 7">
    <name type="scientific">Mesorhizobium hungaricum</name>
    <dbReference type="NCBI Taxonomy" id="1566387"/>
    <lineage>
        <taxon>Bacteria</taxon>
        <taxon>Pseudomonadati</taxon>
        <taxon>Pseudomonadota</taxon>
        <taxon>Alphaproteobacteria</taxon>
        <taxon>Hyphomicrobiales</taxon>
        <taxon>Phyllobacteriaceae</taxon>
        <taxon>Mesorhizobium</taxon>
    </lineage>
</organism>
<dbReference type="FunFam" id="3.40.50.300:FF:000425">
    <property type="entry name" value="Probable ABC transporter, ATP-binding subunit"/>
    <property type="match status" value="1"/>
</dbReference>
<feature type="domain" description="ABC transporter" evidence="5">
    <location>
        <begin position="5"/>
        <end position="241"/>
    </location>
</feature>
<dbReference type="SUPFAM" id="SSF50331">
    <property type="entry name" value="MOP-like"/>
    <property type="match status" value="1"/>
</dbReference>
<dbReference type="PANTHER" id="PTHR42781">
    <property type="entry name" value="SPERMIDINE/PUTRESCINE IMPORT ATP-BINDING PROTEIN POTA"/>
    <property type="match status" value="1"/>
</dbReference>
<dbReference type="GO" id="GO:0022857">
    <property type="term" value="F:transmembrane transporter activity"/>
    <property type="evidence" value="ECO:0007669"/>
    <property type="project" value="InterPro"/>
</dbReference>
<accession>A0A1C2E355</accession>
<dbReference type="InterPro" id="IPR050093">
    <property type="entry name" value="ABC_SmlMolc_Importer"/>
</dbReference>
<dbReference type="SMART" id="SM00382">
    <property type="entry name" value="AAA"/>
    <property type="match status" value="1"/>
</dbReference>
<evidence type="ECO:0000313" key="7">
    <source>
        <dbReference type="Proteomes" id="UP000094412"/>
    </source>
</evidence>
<dbReference type="GO" id="GO:0005524">
    <property type="term" value="F:ATP binding"/>
    <property type="evidence" value="ECO:0007669"/>
    <property type="project" value="UniProtKB-KW"/>
</dbReference>